<name>A0ABQ8Y6U1_9EUKA</name>
<proteinExistence type="predicted"/>
<dbReference type="EMBL" id="JAOAOG010000216">
    <property type="protein sequence ID" value="KAJ6239913.1"/>
    <property type="molecule type" value="Genomic_DNA"/>
</dbReference>
<evidence type="ECO:0000313" key="2">
    <source>
        <dbReference type="Proteomes" id="UP001150062"/>
    </source>
</evidence>
<comment type="caution">
    <text evidence="1">The sequence shown here is derived from an EMBL/GenBank/DDBJ whole genome shotgun (WGS) entry which is preliminary data.</text>
</comment>
<gene>
    <name evidence="1" type="ORF">M0813_24834</name>
</gene>
<dbReference type="Proteomes" id="UP001150062">
    <property type="component" value="Unassembled WGS sequence"/>
</dbReference>
<accession>A0ABQ8Y6U1</accession>
<evidence type="ECO:0000313" key="1">
    <source>
        <dbReference type="EMBL" id="KAJ6239913.1"/>
    </source>
</evidence>
<reference evidence="1" key="1">
    <citation type="submission" date="2022-08" db="EMBL/GenBank/DDBJ databases">
        <title>Novel sulfate-reducing endosymbionts in the free-living metamonad Anaeramoeba.</title>
        <authorList>
            <person name="Jerlstrom-Hultqvist J."/>
            <person name="Cepicka I."/>
            <person name="Gallot-Lavallee L."/>
            <person name="Salas-Leiva D."/>
            <person name="Curtis B.A."/>
            <person name="Zahonova K."/>
            <person name="Pipaliya S."/>
            <person name="Dacks J."/>
            <person name="Roger A.J."/>
        </authorList>
    </citation>
    <scope>NUCLEOTIDE SEQUENCE</scope>
    <source>
        <strain evidence="1">Schooner1</strain>
    </source>
</reference>
<keyword evidence="2" id="KW-1185">Reference proteome</keyword>
<protein>
    <submittedName>
        <fullName evidence="1">Uncharacterized protein</fullName>
    </submittedName>
</protein>
<organism evidence="1 2">
    <name type="scientific">Anaeramoeba flamelloides</name>
    <dbReference type="NCBI Taxonomy" id="1746091"/>
    <lineage>
        <taxon>Eukaryota</taxon>
        <taxon>Metamonada</taxon>
        <taxon>Anaeramoebidae</taxon>
        <taxon>Anaeramoeba</taxon>
    </lineage>
</organism>
<sequence length="406" mass="47241">MNKKRDLTRRKTVNQERISKLIQMGTGIVKGMTTAQLSLQNAPKELSIHCNAVEKIVNIRTKENVRIDVKDLILTFLSKFNLLPSNLATFGIDGWIIFSPIKPKKIDSWVEYLGTTQFQKKLPKIIEVVANCYKKFPKMFKGMESKFLKPNYHLPKQVTIEKSALKVLCQQETQKNVKNQMKKLYRGLSFFFKARFNLINGTRKNRLRMTFVLNLQNVKGSQDAIKWENTLNQLIKNRNLYAKRNNKQPGPSYKNSNTTTNPNINTITLKTFQVSQSLQKLKSSQKLQSPQELQSLPYNNNFTSNPNYLFKTINKRNRNYPNTKMLLIARSSSIHKTNNLINSETPFFLNNSQQRPQLQLKNNCFSVKMRKIEKLKNDSEKLSEEDLKFEIVNLLVHLKNISNHQK</sequence>